<dbReference type="RefSeq" id="WP_379746670.1">
    <property type="nucleotide sequence ID" value="NZ_JBHTCP010000006.1"/>
</dbReference>
<evidence type="ECO:0000313" key="1">
    <source>
        <dbReference type="EMBL" id="MFC7370761.1"/>
    </source>
</evidence>
<keyword evidence="2" id="KW-1185">Reference proteome</keyword>
<accession>A0ABW2NK19</accession>
<reference evidence="2" key="1">
    <citation type="journal article" date="2019" name="Int. J. Syst. Evol. Microbiol.">
        <title>The Global Catalogue of Microorganisms (GCM) 10K type strain sequencing project: providing services to taxonomists for standard genome sequencing and annotation.</title>
        <authorList>
            <consortium name="The Broad Institute Genomics Platform"/>
            <consortium name="The Broad Institute Genome Sequencing Center for Infectious Disease"/>
            <person name="Wu L."/>
            <person name="Ma J."/>
        </authorList>
    </citation>
    <scope>NUCLEOTIDE SEQUENCE [LARGE SCALE GENOMIC DNA]</scope>
    <source>
        <strain evidence="2">NBRC 106396</strain>
    </source>
</reference>
<comment type="caution">
    <text evidence="1">The sequence shown here is derived from an EMBL/GenBank/DDBJ whole genome shotgun (WGS) entry which is preliminary data.</text>
</comment>
<evidence type="ECO:0000313" key="2">
    <source>
        <dbReference type="Proteomes" id="UP001596549"/>
    </source>
</evidence>
<dbReference type="EMBL" id="JBHTCP010000006">
    <property type="protein sequence ID" value="MFC7370761.1"/>
    <property type="molecule type" value="Genomic_DNA"/>
</dbReference>
<proteinExistence type="predicted"/>
<organism evidence="1 2">
    <name type="scientific">Fictibacillus iocasae</name>
    <dbReference type="NCBI Taxonomy" id="2715437"/>
    <lineage>
        <taxon>Bacteria</taxon>
        <taxon>Bacillati</taxon>
        <taxon>Bacillota</taxon>
        <taxon>Bacilli</taxon>
        <taxon>Bacillales</taxon>
        <taxon>Fictibacillaceae</taxon>
        <taxon>Fictibacillus</taxon>
    </lineage>
</organism>
<protein>
    <submittedName>
        <fullName evidence="1">Uncharacterized protein</fullName>
    </submittedName>
</protein>
<name>A0ABW2NK19_9BACL</name>
<dbReference type="Proteomes" id="UP001596549">
    <property type="component" value="Unassembled WGS sequence"/>
</dbReference>
<sequence>MSNINPLSKSKKISLSDIERLPERIEIINGDLDWTDDEKQAVISSVLTNVGLDYLVSILSKESIRELKRCLDDIQPNSEKEKGTRKKFEVTPRVQIPMPTVSPATREIQKRNKEVIQFLKNHKNRCCFWCGSWK</sequence>
<gene>
    <name evidence="1" type="ORF">ACFQPF_03635</name>
</gene>